<dbReference type="GO" id="GO:0016491">
    <property type="term" value="F:oxidoreductase activity"/>
    <property type="evidence" value="ECO:0007669"/>
    <property type="project" value="UniProtKB-KW"/>
</dbReference>
<dbReference type="InterPro" id="IPR036291">
    <property type="entry name" value="NAD(P)-bd_dom_sf"/>
</dbReference>
<dbReference type="GeneTree" id="ENSGT00940000162487"/>
<evidence type="ECO:0000313" key="5">
    <source>
        <dbReference type="Proteomes" id="UP000694397"/>
    </source>
</evidence>
<dbReference type="Pfam" id="PF00106">
    <property type="entry name" value="adh_short"/>
    <property type="match status" value="1"/>
</dbReference>
<reference evidence="4" key="2">
    <citation type="submission" date="2025-08" db="UniProtKB">
        <authorList>
            <consortium name="Ensembl"/>
        </authorList>
    </citation>
    <scope>IDENTIFICATION</scope>
</reference>
<comment type="similarity">
    <text evidence="1">Belongs to the short-chain dehydrogenases/reductases (SDR) family.</text>
</comment>
<feature type="signal peptide" evidence="3">
    <location>
        <begin position="1"/>
        <end position="20"/>
    </location>
</feature>
<keyword evidence="5" id="KW-1185">Reference proteome</keyword>
<keyword evidence="3" id="KW-0732">Signal</keyword>
<sequence>TTVSSILLFCSMRFLGSLKGARVLVTGASTGIGEQMAYRYARFGAQIVITARREHILHRVAEKCVSLGAQKVLYIAADLAQPSDPDRVKRQALEGSLLPSFVFAGGLDYLVLNHIGASPFATWDGDVEHTRWLMQVNFLSYLQMTSRALPSLEESRGSIVVVSSLLGKMSSPFVGPYAATKFALSGFFGSLRHEMTMRGSNVTITMCFLGLIDTQSAMEKVKGYTNTKAHPASEAALHIIKAGATRQWDTFYPWHLYYMILTGNLHPFIWDFIIRSLIPSVYNL</sequence>
<organism evidence="4 5">
    <name type="scientific">Scleropages formosus</name>
    <name type="common">Asian bonytongue</name>
    <name type="synonym">Osteoglossum formosum</name>
    <dbReference type="NCBI Taxonomy" id="113540"/>
    <lineage>
        <taxon>Eukaryota</taxon>
        <taxon>Metazoa</taxon>
        <taxon>Chordata</taxon>
        <taxon>Craniata</taxon>
        <taxon>Vertebrata</taxon>
        <taxon>Euteleostomi</taxon>
        <taxon>Actinopterygii</taxon>
        <taxon>Neopterygii</taxon>
        <taxon>Teleostei</taxon>
        <taxon>Osteoglossocephala</taxon>
        <taxon>Osteoglossomorpha</taxon>
        <taxon>Osteoglossiformes</taxon>
        <taxon>Osteoglossidae</taxon>
        <taxon>Scleropages</taxon>
    </lineage>
</organism>
<name>A0A8C9WB61_SCLFO</name>
<dbReference type="InterPro" id="IPR020904">
    <property type="entry name" value="Sc_DH/Rdtase_CS"/>
</dbReference>
<gene>
    <name evidence="4" type="primary">HSD11B1L</name>
</gene>
<evidence type="ECO:0000256" key="2">
    <source>
        <dbReference type="ARBA" id="ARBA00023002"/>
    </source>
</evidence>
<dbReference type="PROSITE" id="PS00061">
    <property type="entry name" value="ADH_SHORT"/>
    <property type="match status" value="1"/>
</dbReference>
<protein>
    <submittedName>
        <fullName evidence="4">Hydroxysteroid (11-beta) dehydrogenase 1-like a</fullName>
    </submittedName>
</protein>
<dbReference type="AlphaFoldDB" id="A0A8C9WB61"/>
<evidence type="ECO:0000313" key="4">
    <source>
        <dbReference type="Ensembl" id="ENSSFOP00015073026.1"/>
    </source>
</evidence>
<dbReference type="Proteomes" id="UP000694397">
    <property type="component" value="Chromosome 9"/>
</dbReference>
<dbReference type="Gene3D" id="3.40.50.720">
    <property type="entry name" value="NAD(P)-binding Rossmann-like Domain"/>
    <property type="match status" value="1"/>
</dbReference>
<dbReference type="PANTHER" id="PTHR44279">
    <property type="entry name" value="HYDROXYSTEROID (11-BETA) DEHYDROGENASE 1-LIKE B-RELATED"/>
    <property type="match status" value="1"/>
</dbReference>
<dbReference type="InterPro" id="IPR051253">
    <property type="entry name" value="11-beta-HSD"/>
</dbReference>
<reference evidence="4" key="3">
    <citation type="submission" date="2025-09" db="UniProtKB">
        <authorList>
            <consortium name="Ensembl"/>
        </authorList>
    </citation>
    <scope>IDENTIFICATION</scope>
</reference>
<evidence type="ECO:0000256" key="1">
    <source>
        <dbReference type="ARBA" id="ARBA00006484"/>
    </source>
</evidence>
<dbReference type="PANTHER" id="PTHR44279:SF2">
    <property type="entry name" value="HYDROXYSTEROID (11-BETA) DEHYDROGENASE 1-LIKE B-RELATED"/>
    <property type="match status" value="1"/>
</dbReference>
<dbReference type="InterPro" id="IPR002347">
    <property type="entry name" value="SDR_fam"/>
</dbReference>
<reference evidence="4 5" key="1">
    <citation type="submission" date="2019-04" db="EMBL/GenBank/DDBJ databases">
        <authorList>
            <consortium name="Wellcome Sanger Institute Data Sharing"/>
        </authorList>
    </citation>
    <scope>NUCLEOTIDE SEQUENCE [LARGE SCALE GENOMIC DNA]</scope>
</reference>
<feature type="chain" id="PRO_5034796964" evidence="3">
    <location>
        <begin position="21"/>
        <end position="284"/>
    </location>
</feature>
<dbReference type="OrthoDB" id="1933717at2759"/>
<dbReference type="PRINTS" id="PR00081">
    <property type="entry name" value="GDHRDH"/>
</dbReference>
<proteinExistence type="inferred from homology"/>
<dbReference type="SUPFAM" id="SSF51735">
    <property type="entry name" value="NAD(P)-binding Rossmann-fold domains"/>
    <property type="match status" value="1"/>
</dbReference>
<dbReference type="Ensembl" id="ENSSFOT00015073823.1">
    <property type="protein sequence ID" value="ENSSFOP00015073026.1"/>
    <property type="gene ID" value="ENSSFOG00015004455.2"/>
</dbReference>
<evidence type="ECO:0000256" key="3">
    <source>
        <dbReference type="SAM" id="SignalP"/>
    </source>
</evidence>
<keyword evidence="2" id="KW-0560">Oxidoreductase</keyword>
<accession>A0A8C9WB61</accession>